<dbReference type="InterPro" id="IPR017946">
    <property type="entry name" value="PLC-like_Pdiesterase_TIM-brl"/>
</dbReference>
<reference evidence="2" key="1">
    <citation type="submission" date="2022-01" db="EMBL/GenBank/DDBJ databases">
        <authorList>
            <person name="King R."/>
        </authorList>
    </citation>
    <scope>NUCLEOTIDE SEQUENCE</scope>
</reference>
<feature type="signal peptide" evidence="1">
    <location>
        <begin position="1"/>
        <end position="22"/>
    </location>
</feature>
<dbReference type="SUPFAM" id="SSF51695">
    <property type="entry name" value="PLC-like phosphodiesterases"/>
    <property type="match status" value="1"/>
</dbReference>
<dbReference type="OrthoDB" id="1046782at2759"/>
<dbReference type="PANTHER" id="PTHR13593:SF143">
    <property type="entry name" value="PHOSPHATIDYLINOSITOL-SPECIFIC PHOSPHOLIPASE C X DOMAIN-CONTAINING PROTEIN"/>
    <property type="match status" value="1"/>
</dbReference>
<evidence type="ECO:0008006" key="4">
    <source>
        <dbReference type="Google" id="ProtNLM"/>
    </source>
</evidence>
<evidence type="ECO:0000313" key="3">
    <source>
        <dbReference type="Proteomes" id="UP001152798"/>
    </source>
</evidence>
<accession>A0A9P0E912</accession>
<proteinExistence type="predicted"/>
<organism evidence="2 3">
    <name type="scientific">Nezara viridula</name>
    <name type="common">Southern green stink bug</name>
    <name type="synonym">Cimex viridulus</name>
    <dbReference type="NCBI Taxonomy" id="85310"/>
    <lineage>
        <taxon>Eukaryota</taxon>
        <taxon>Metazoa</taxon>
        <taxon>Ecdysozoa</taxon>
        <taxon>Arthropoda</taxon>
        <taxon>Hexapoda</taxon>
        <taxon>Insecta</taxon>
        <taxon>Pterygota</taxon>
        <taxon>Neoptera</taxon>
        <taxon>Paraneoptera</taxon>
        <taxon>Hemiptera</taxon>
        <taxon>Heteroptera</taxon>
        <taxon>Panheteroptera</taxon>
        <taxon>Pentatomomorpha</taxon>
        <taxon>Pentatomoidea</taxon>
        <taxon>Pentatomidae</taxon>
        <taxon>Pentatominae</taxon>
        <taxon>Nezara</taxon>
    </lineage>
</organism>
<dbReference type="EMBL" id="OV725077">
    <property type="protein sequence ID" value="CAH1392313.1"/>
    <property type="molecule type" value="Genomic_DNA"/>
</dbReference>
<dbReference type="Proteomes" id="UP001152798">
    <property type="component" value="Chromosome 1"/>
</dbReference>
<feature type="chain" id="PRO_5040183643" description="Phosphatidylinositol-specific phospholipase C X domain-containing protein" evidence="1">
    <location>
        <begin position="23"/>
        <end position="332"/>
    </location>
</feature>
<dbReference type="Gene3D" id="3.20.20.190">
    <property type="entry name" value="Phosphatidylinositol (PI) phosphodiesterase"/>
    <property type="match status" value="1"/>
</dbReference>
<dbReference type="AlphaFoldDB" id="A0A9P0E912"/>
<gene>
    <name evidence="2" type="ORF">NEZAVI_LOCUS3162</name>
</gene>
<protein>
    <recommendedName>
        <fullName evidence="4">Phosphatidylinositol-specific phospholipase C X domain-containing protein</fullName>
    </recommendedName>
</protein>
<dbReference type="PANTHER" id="PTHR13593">
    <property type="match status" value="1"/>
</dbReference>
<keyword evidence="1" id="KW-0732">Signal</keyword>
<keyword evidence="3" id="KW-1185">Reference proteome</keyword>
<dbReference type="GO" id="GO:0008081">
    <property type="term" value="F:phosphoric diester hydrolase activity"/>
    <property type="evidence" value="ECO:0007669"/>
    <property type="project" value="InterPro"/>
</dbReference>
<name>A0A9P0E912_NEZVI</name>
<dbReference type="GO" id="GO:0006629">
    <property type="term" value="P:lipid metabolic process"/>
    <property type="evidence" value="ECO:0007669"/>
    <property type="project" value="InterPro"/>
</dbReference>
<sequence length="332" mass="37861">MFKVRTSLRYLCLIHALSFGSALDAANWMRDNIAWLGYRTLKQLCVPGTHNSGMNRFSGGTSFAKPCNTLNQSQSILKQLELGVRYLDIRPVIADGRLLTGHYTKIASFSWQGGNGQSMDSIVDEINSFTRSHNELIMISLSHALNTDVGNRYYRAFIKEEWDRLFRLLDRTKFLINGTSFTFFPWMTLSDLTKNGTTAAVLYTVDSLFTSVFVGKRVGYGFFYRNSLGPFNRFSDSNIFSTMFDDQIKKMRIWSKSAYFLLSWTLTQSPLDATLCPLRNSLHQLALEANKFLRNLLKETTSSAFPNIISLDFVETPLVTEVAIEVNRKVKY</sequence>
<evidence type="ECO:0000256" key="1">
    <source>
        <dbReference type="SAM" id="SignalP"/>
    </source>
</evidence>
<evidence type="ECO:0000313" key="2">
    <source>
        <dbReference type="EMBL" id="CAH1392313.1"/>
    </source>
</evidence>
<dbReference type="InterPro" id="IPR051057">
    <property type="entry name" value="PI-PLC_domain"/>
</dbReference>